<evidence type="ECO:0000256" key="3">
    <source>
        <dbReference type="ARBA" id="ARBA00023002"/>
    </source>
</evidence>
<keyword evidence="3" id="KW-0560">Oxidoreductase</keyword>
<dbReference type="RefSeq" id="WP_118926842.1">
    <property type="nucleotide sequence ID" value="NZ_QXGH01000023.1"/>
</dbReference>
<dbReference type="AlphaFoldDB" id="A0A417XZ13"/>
<dbReference type="Pfam" id="PF00296">
    <property type="entry name" value="Bac_luciferase"/>
    <property type="match status" value="1"/>
</dbReference>
<dbReference type="InterPro" id="IPR011251">
    <property type="entry name" value="Luciferase-like_dom"/>
</dbReference>
<organism evidence="6 7">
    <name type="scientific">Nocardioides immobilis</name>
    <dbReference type="NCBI Taxonomy" id="2049295"/>
    <lineage>
        <taxon>Bacteria</taxon>
        <taxon>Bacillati</taxon>
        <taxon>Actinomycetota</taxon>
        <taxon>Actinomycetes</taxon>
        <taxon>Propionibacteriales</taxon>
        <taxon>Nocardioidaceae</taxon>
        <taxon>Nocardioides</taxon>
    </lineage>
</organism>
<dbReference type="Gene3D" id="3.40.50.300">
    <property type="entry name" value="P-loop containing nucleotide triphosphate hydrolases"/>
    <property type="match status" value="1"/>
</dbReference>
<dbReference type="PANTHER" id="PTHR42847:SF4">
    <property type="entry name" value="ALKANESULFONATE MONOOXYGENASE-RELATED"/>
    <property type="match status" value="1"/>
</dbReference>
<keyword evidence="1" id="KW-0285">Flavoprotein</keyword>
<name>A0A417XZ13_9ACTN</name>
<keyword evidence="7" id="KW-1185">Reference proteome</keyword>
<dbReference type="GO" id="GO:0008726">
    <property type="term" value="F:alkanesulfonate monooxygenase activity"/>
    <property type="evidence" value="ECO:0007669"/>
    <property type="project" value="TreeGrafter"/>
</dbReference>
<proteinExistence type="predicted"/>
<dbReference type="Proteomes" id="UP000283644">
    <property type="component" value="Unassembled WGS sequence"/>
</dbReference>
<dbReference type="Gene3D" id="3.20.20.30">
    <property type="entry name" value="Luciferase-like domain"/>
    <property type="match status" value="1"/>
</dbReference>
<dbReference type="InterPro" id="IPR036661">
    <property type="entry name" value="Luciferase-like_sf"/>
</dbReference>
<evidence type="ECO:0000259" key="5">
    <source>
        <dbReference type="Pfam" id="PF00296"/>
    </source>
</evidence>
<keyword evidence="2" id="KW-0288">FMN</keyword>
<sequence length="483" mass="50796">MRLPDPALVVLVGASGSGKSTWAAERYRPQEVVSSDALRGVVGSGDHDLDASADAFAILEQVVAARLGRGLCTVVDTLGLDAVRRTGWLAAARSAGLPAVAVVLATPDAECRRRNAARDVPVPAPVLAGQLKRMRVAAEELAAEGWDVVVVDGSGAAAEGPPVPHTAASTPERRTSAGVEVVLQVSRFPWGEDPARWLTGLALEADRLGLAGIALMDHLVQIPQVGRAWEPIPEPYVTLGLLAGLDTGLRLGTLVTPLTLRPAGVVAKAVATLDALSGGRAFVGVGAGWWEREHLGFGVPFPSARERLDLLEDGIETMRALWAPGTKAWEGSRVRLPETTCYPRPAADVPIVVGGSGERRTLRIAARLGDGCNLPSDPEVLAAKVAVLRAHCADLGRDPAEVAVTVLDLPVVGHDRDDAWRRVERLRGRTAAATYAARHHAGTAATHAERYEKLAGEGVETVFLALADLSGPEDLERLAPLLA</sequence>
<dbReference type="OrthoDB" id="143323at2"/>
<dbReference type="PANTHER" id="PTHR42847">
    <property type="entry name" value="ALKANESULFONATE MONOOXYGENASE"/>
    <property type="match status" value="1"/>
</dbReference>
<dbReference type="EMBL" id="QXGH01000023">
    <property type="protein sequence ID" value="RHW25603.1"/>
    <property type="molecule type" value="Genomic_DNA"/>
</dbReference>
<evidence type="ECO:0000256" key="1">
    <source>
        <dbReference type="ARBA" id="ARBA00022630"/>
    </source>
</evidence>
<dbReference type="SUPFAM" id="SSF51679">
    <property type="entry name" value="Bacterial luciferase-like"/>
    <property type="match status" value="1"/>
</dbReference>
<comment type="caution">
    <text evidence="6">The sequence shown here is derived from an EMBL/GenBank/DDBJ whole genome shotgun (WGS) entry which is preliminary data.</text>
</comment>
<dbReference type="InterPro" id="IPR027417">
    <property type="entry name" value="P-loop_NTPase"/>
</dbReference>
<dbReference type="SUPFAM" id="SSF52540">
    <property type="entry name" value="P-loop containing nucleoside triphosphate hydrolases"/>
    <property type="match status" value="1"/>
</dbReference>
<keyword evidence="4" id="KW-0503">Monooxygenase</keyword>
<dbReference type="GO" id="GO:0046306">
    <property type="term" value="P:alkanesulfonate catabolic process"/>
    <property type="evidence" value="ECO:0007669"/>
    <property type="project" value="TreeGrafter"/>
</dbReference>
<dbReference type="InterPro" id="IPR050172">
    <property type="entry name" value="SsuD_RutA_monooxygenase"/>
</dbReference>
<protein>
    <submittedName>
        <fullName evidence="6">LLM class flavin-dependent oxidoreductase</fullName>
    </submittedName>
</protein>
<gene>
    <name evidence="6" type="ORF">D0Z08_19060</name>
</gene>
<evidence type="ECO:0000313" key="6">
    <source>
        <dbReference type="EMBL" id="RHW25603.1"/>
    </source>
</evidence>
<accession>A0A417XZ13</accession>
<evidence type="ECO:0000256" key="2">
    <source>
        <dbReference type="ARBA" id="ARBA00022643"/>
    </source>
</evidence>
<evidence type="ECO:0000256" key="4">
    <source>
        <dbReference type="ARBA" id="ARBA00023033"/>
    </source>
</evidence>
<feature type="domain" description="Luciferase-like" evidence="5">
    <location>
        <begin position="193"/>
        <end position="466"/>
    </location>
</feature>
<reference evidence="6 7" key="1">
    <citation type="submission" date="2018-09" db="EMBL/GenBank/DDBJ databases">
        <title>Genome sequencing of Nocardioides immobilis CCTCC AB 2017083 for comparison to Nocardioides silvaticus.</title>
        <authorList>
            <person name="Li C."/>
            <person name="Wang G."/>
        </authorList>
    </citation>
    <scope>NUCLEOTIDE SEQUENCE [LARGE SCALE GENOMIC DNA]</scope>
    <source>
        <strain evidence="6 7">CCTCC AB 2017083</strain>
    </source>
</reference>
<evidence type="ECO:0000313" key="7">
    <source>
        <dbReference type="Proteomes" id="UP000283644"/>
    </source>
</evidence>
<dbReference type="Pfam" id="PF13671">
    <property type="entry name" value="AAA_33"/>
    <property type="match status" value="1"/>
</dbReference>